<comment type="caution">
    <text evidence="2">The sequence shown here is derived from an EMBL/GenBank/DDBJ whole genome shotgun (WGS) entry which is preliminary data.</text>
</comment>
<dbReference type="PANTHER" id="PTHR33050">
    <property type="entry name" value="REVERSE TRANSCRIPTASE DOMAIN-CONTAINING PROTEIN"/>
    <property type="match status" value="1"/>
</dbReference>
<keyword evidence="3" id="KW-0489">Methyltransferase</keyword>
<feature type="region of interest" description="Disordered" evidence="1">
    <location>
        <begin position="319"/>
        <end position="361"/>
    </location>
</feature>
<feature type="compositionally biased region" description="Polar residues" evidence="1">
    <location>
        <begin position="320"/>
        <end position="333"/>
    </location>
</feature>
<dbReference type="EMBL" id="CAMXCT010002990">
    <property type="protein sequence ID" value="CAI4001723.1"/>
    <property type="molecule type" value="Genomic_DNA"/>
</dbReference>
<feature type="compositionally biased region" description="Basic and acidic residues" evidence="1">
    <location>
        <begin position="501"/>
        <end position="535"/>
    </location>
</feature>
<sequence>MDDAGKREFIQKNVTSDLQYIWDDSEVSLDLQYRFAQHYRSLRVFIALGETTADIRTALKNDFQVDPNSGADQRAETAKVVSAWTAGRQLYEKETELHAESKVLGMPRNLQHSERQAMLKAVEAALGVLPEHDTPSSEYLAMKVEECENGEILASSLDEITSKTHKNTSSLQTSLDTAGHVRVVKNKSKGTLPNNTEEYRQALKLEAVTWMCMAAKFKSKHWLSDLKADHFQRFVEYILGDRVNAIKVPYDNQHVAIKPNWALVLQYEHRLRREAFKLVNRGEATLGDALVRVTKDPDLKEAYFTTPLALTTAETPVKYQKTSQKGNNEWTNRQKGKGKGKFQQHKGFGKGAKNNASKGKHGDLSLVAQTPDGRDICFAFNSQGCNGKCGRVHVCRVRGCFGDHAAREHSKFQGNQKKAEILGKPLVVTNQQAFGNWKSWPQFDEDRSYLGPLPAACSHPFHVRKLIGKENGKWKTADAAAYPPPLCKWLAQLIVSRKGESLSELNKQPERPLERLERPVQTQAHHEATAVEESQHQATQEADQDVPSEEQTAGQNTNADVRQHLHRGQKITLEWAGRARELVDGFGLCSPTLWEPSCRGAHMSAEAKGLCMEIFEMLSTFVDKKFADPRREAIKLGLGHFSSSPFTDKELEGLRRSWAALLPSKDMAMVVPERQPFLLGLVGQSLEAFGDPDYSVYMEGTDSFWNGVPVGYDEPLPRIPAVFPPKEKARPLDDSEFNNMACNYKSAEGMADDLEKKFREEEQLGRMVPTTLGRLKADFPDRTPLVAAMGAIRKPNGDVRPLHDGTHFVQLNNQIIFQDQLQYPGPEDAAHMVRHIQEEQEAVFALSADIASAHRLVKIRRRDWPLLGCKARSEDKTIWINCVGTFGISSASYWWSRLFSGIGRLAAYIMQQQNWWQLVYVDDLHLTCLGARKFVNMWIILLIYELVGTPFSYKKFSGGLKVQFVGYLLDYRECLIGITKKRGEWLVNFIEEMRKAGGTVLLRRFNEFVGRLGFVARVLVWLKPFMAPLYTWSSVLDRSSVATAPRLVSLVMRFLSEQLHDCTYVHTCRRPEGLSQELFRTDAKCELGRVVLGGVHLISGAWFSVELRPEQAPYLFKDGGESQWASTTAELLAVLVALHLFGFVGGPVKHVTTPIKISAGTDNLANEHLIKKGLTTRWPLCLVYMQMTKALMDSRLMVQLNWRPRDQNALADALTNEDFSGVDIQKRIHVDWTKLDFSWIWKLWNERNAYLDKDGLRASAKIVKLGDYEKSGW</sequence>
<feature type="compositionally biased region" description="Polar residues" evidence="1">
    <location>
        <begin position="549"/>
        <end position="560"/>
    </location>
</feature>
<dbReference type="AlphaFoldDB" id="A0A9P1D3F9"/>
<feature type="region of interest" description="Disordered" evidence="1">
    <location>
        <begin position="501"/>
        <end position="563"/>
    </location>
</feature>
<reference evidence="2" key="1">
    <citation type="submission" date="2022-10" db="EMBL/GenBank/DDBJ databases">
        <authorList>
            <person name="Chen Y."/>
            <person name="Dougan E. K."/>
            <person name="Chan C."/>
            <person name="Rhodes N."/>
            <person name="Thang M."/>
        </authorList>
    </citation>
    <scope>NUCLEOTIDE SEQUENCE</scope>
</reference>
<organism evidence="2">
    <name type="scientific">Cladocopium goreaui</name>
    <dbReference type="NCBI Taxonomy" id="2562237"/>
    <lineage>
        <taxon>Eukaryota</taxon>
        <taxon>Sar</taxon>
        <taxon>Alveolata</taxon>
        <taxon>Dinophyceae</taxon>
        <taxon>Suessiales</taxon>
        <taxon>Symbiodiniaceae</taxon>
        <taxon>Cladocopium</taxon>
    </lineage>
</organism>
<accession>A0A9P1D3F9</accession>
<evidence type="ECO:0000256" key="1">
    <source>
        <dbReference type="SAM" id="MobiDB-lite"/>
    </source>
</evidence>
<proteinExistence type="predicted"/>
<name>A0A9P1D3F9_9DINO</name>
<dbReference type="PANTHER" id="PTHR33050:SF7">
    <property type="entry name" value="RIBONUCLEASE H"/>
    <property type="match status" value="1"/>
</dbReference>
<dbReference type="EMBL" id="CAMXCT030002990">
    <property type="protein sequence ID" value="CAL4789035.1"/>
    <property type="molecule type" value="Genomic_DNA"/>
</dbReference>
<evidence type="ECO:0000313" key="4">
    <source>
        <dbReference type="Proteomes" id="UP001152797"/>
    </source>
</evidence>
<reference evidence="3 4" key="2">
    <citation type="submission" date="2024-05" db="EMBL/GenBank/DDBJ databases">
        <authorList>
            <person name="Chen Y."/>
            <person name="Shah S."/>
            <person name="Dougan E. K."/>
            <person name="Thang M."/>
            <person name="Chan C."/>
        </authorList>
    </citation>
    <scope>NUCLEOTIDE SEQUENCE [LARGE SCALE GENOMIC DNA]</scope>
</reference>
<protein>
    <submittedName>
        <fullName evidence="3">Methyltransferase-like protein 24</fullName>
    </submittedName>
</protein>
<gene>
    <name evidence="2" type="ORF">C1SCF055_LOCUS27742</name>
</gene>
<feature type="compositionally biased region" description="Basic residues" evidence="1">
    <location>
        <begin position="334"/>
        <end position="348"/>
    </location>
</feature>
<dbReference type="GO" id="GO:0032259">
    <property type="term" value="P:methylation"/>
    <property type="evidence" value="ECO:0007669"/>
    <property type="project" value="UniProtKB-KW"/>
</dbReference>
<evidence type="ECO:0000313" key="2">
    <source>
        <dbReference type="EMBL" id="CAI4001723.1"/>
    </source>
</evidence>
<keyword evidence="3" id="KW-0808">Transferase</keyword>
<keyword evidence="4" id="KW-1185">Reference proteome</keyword>
<dbReference type="InterPro" id="IPR052055">
    <property type="entry name" value="Hepadnavirus_pol/RT"/>
</dbReference>
<dbReference type="Proteomes" id="UP001152797">
    <property type="component" value="Unassembled WGS sequence"/>
</dbReference>
<dbReference type="OrthoDB" id="439239at2759"/>
<evidence type="ECO:0000313" key="3">
    <source>
        <dbReference type="EMBL" id="CAL4789035.1"/>
    </source>
</evidence>
<dbReference type="GO" id="GO:0008168">
    <property type="term" value="F:methyltransferase activity"/>
    <property type="evidence" value="ECO:0007669"/>
    <property type="project" value="UniProtKB-KW"/>
</dbReference>
<dbReference type="EMBL" id="CAMXCT020002990">
    <property type="protein sequence ID" value="CAL1155098.1"/>
    <property type="molecule type" value="Genomic_DNA"/>
</dbReference>